<dbReference type="OrthoDB" id="965191at2"/>
<accession>I2GKK2</accession>
<sequence>MEQQQSLATWSQTPTLQLKESIRDMIRLQRDYQVSDELFWEIFNVRVLLNEQIDVNTFIRELEYPSARA</sequence>
<dbReference type="EMBL" id="CAIT01000007">
    <property type="protein sequence ID" value="CCH54428.1"/>
    <property type="molecule type" value="Genomic_DNA"/>
</dbReference>
<dbReference type="RefSeq" id="WP_009283006.1">
    <property type="nucleotide sequence ID" value="NZ_CAIT01000007.1"/>
</dbReference>
<protein>
    <submittedName>
        <fullName evidence="1">Uncharacterized protein</fullName>
    </submittedName>
</protein>
<name>I2GKK2_9BACT</name>
<comment type="caution">
    <text evidence="1">The sequence shown here is derived from an EMBL/GenBank/DDBJ whole genome shotgun (WGS) entry which is preliminary data.</text>
</comment>
<evidence type="ECO:0000313" key="2">
    <source>
        <dbReference type="Proteomes" id="UP000009309"/>
    </source>
</evidence>
<organism evidence="1 2">
    <name type="scientific">Fibrisoma limi BUZ 3</name>
    <dbReference type="NCBI Taxonomy" id="1185876"/>
    <lineage>
        <taxon>Bacteria</taxon>
        <taxon>Pseudomonadati</taxon>
        <taxon>Bacteroidota</taxon>
        <taxon>Cytophagia</taxon>
        <taxon>Cytophagales</taxon>
        <taxon>Spirosomataceae</taxon>
        <taxon>Fibrisoma</taxon>
    </lineage>
</organism>
<keyword evidence="2" id="KW-1185">Reference proteome</keyword>
<dbReference type="eggNOG" id="ENOG502ZMRB">
    <property type="taxonomic scope" value="Bacteria"/>
</dbReference>
<dbReference type="Proteomes" id="UP000009309">
    <property type="component" value="Unassembled WGS sequence"/>
</dbReference>
<reference evidence="1 2" key="1">
    <citation type="journal article" date="2012" name="J. Bacteriol.">
        <title>Genome Sequence of the Filamentous Bacterium Fibrisoma limi BUZ 3T.</title>
        <authorList>
            <person name="Filippini M."/>
            <person name="Qi W."/>
            <person name="Jaenicke S."/>
            <person name="Goesmann A."/>
            <person name="Smits T.H."/>
            <person name="Bagheri H.C."/>
        </authorList>
    </citation>
    <scope>NUCLEOTIDE SEQUENCE [LARGE SCALE GENOMIC DNA]</scope>
    <source>
        <strain evidence="2">BUZ 3T</strain>
    </source>
</reference>
<evidence type="ECO:0000313" key="1">
    <source>
        <dbReference type="EMBL" id="CCH54428.1"/>
    </source>
</evidence>
<dbReference type="AlphaFoldDB" id="I2GKK2"/>
<dbReference type="STRING" id="1185876.BN8_03593"/>
<gene>
    <name evidence="1" type="ORF">BN8_03593</name>
</gene>
<proteinExistence type="predicted"/>